<dbReference type="InterPro" id="IPR027417">
    <property type="entry name" value="P-loop_NTPase"/>
</dbReference>
<comment type="caution">
    <text evidence="7">The sequence shown here is derived from an EMBL/GenBank/DDBJ whole genome shotgun (WGS) entry which is preliminary data.</text>
</comment>
<keyword evidence="2" id="KW-1003">Cell membrane</keyword>
<keyword evidence="3" id="KW-0547">Nucleotide-binding</keyword>
<proteinExistence type="predicted"/>
<dbReference type="SUPFAM" id="SSF52540">
    <property type="entry name" value="P-loop containing nucleoside triphosphate hydrolases"/>
    <property type="match status" value="1"/>
</dbReference>
<dbReference type="GO" id="GO:0005524">
    <property type="term" value="F:ATP binding"/>
    <property type="evidence" value="ECO:0007669"/>
    <property type="project" value="UniProtKB-KW"/>
</dbReference>
<keyword evidence="8" id="KW-1185">Reference proteome</keyword>
<sequence>MPAVSFQAVSKTYQTPKGPFQALRQVNLDIEEGEFFGLLGPNGAGKTTLISILAGLARPTAGRVLVQGADVQAEFADARRRLGVVPQELVFDPFFNVRESLRIQSGYFGVKHNDAWIDELLHELGLTDKASANMRQLSGGMKRRVLVAQALVHKPPIIVLDEPTAGVDVELRQTLWQFIAKLNKQGHTVLLTTHYLEEAEALCGRIAMLKTGQVVALDRTSNLLRSASGSVLQFKTDQELPPPLRALARVTGRIAQLPAHDAREIEQHLAALRTAGVEVHDMEIRRPDLEDVFLQVMSGTGSASQSAEADASAAAPGRPQQGTATVGDGQGTSVQSMGAQK</sequence>
<evidence type="ECO:0000313" key="8">
    <source>
        <dbReference type="Proteomes" id="UP001501788"/>
    </source>
</evidence>
<dbReference type="EMBL" id="BAABEX010000009">
    <property type="protein sequence ID" value="GAA4423321.1"/>
    <property type="molecule type" value="Genomic_DNA"/>
</dbReference>
<evidence type="ECO:0000256" key="3">
    <source>
        <dbReference type="ARBA" id="ARBA00022741"/>
    </source>
</evidence>
<keyword evidence="1" id="KW-0813">Transport</keyword>
<dbReference type="InterPro" id="IPR003439">
    <property type="entry name" value="ABC_transporter-like_ATP-bd"/>
</dbReference>
<dbReference type="PANTHER" id="PTHR42711:SF10">
    <property type="entry name" value="ABC TRANSPORTER ATP-BINDING PROTEIN"/>
    <property type="match status" value="1"/>
</dbReference>
<name>A0ABP8L6S9_9BURK</name>
<dbReference type="RefSeq" id="WP_345062906.1">
    <property type="nucleotide sequence ID" value="NZ_BAABEX010000009.1"/>
</dbReference>
<dbReference type="Gene3D" id="3.40.50.300">
    <property type="entry name" value="P-loop containing nucleotide triphosphate hydrolases"/>
    <property type="match status" value="1"/>
</dbReference>
<keyword evidence="4 7" id="KW-0067">ATP-binding</keyword>
<dbReference type="Proteomes" id="UP001501788">
    <property type="component" value="Unassembled WGS sequence"/>
</dbReference>
<dbReference type="SMART" id="SM00382">
    <property type="entry name" value="AAA"/>
    <property type="match status" value="1"/>
</dbReference>
<evidence type="ECO:0000256" key="2">
    <source>
        <dbReference type="ARBA" id="ARBA00022475"/>
    </source>
</evidence>
<dbReference type="CDD" id="cd03230">
    <property type="entry name" value="ABC_DR_subfamily_A"/>
    <property type="match status" value="1"/>
</dbReference>
<dbReference type="InterPro" id="IPR050763">
    <property type="entry name" value="ABC_transporter_ATP-binding"/>
</dbReference>
<dbReference type="PROSITE" id="PS00211">
    <property type="entry name" value="ABC_TRANSPORTER_1"/>
    <property type="match status" value="1"/>
</dbReference>
<accession>A0ABP8L6S9</accession>
<evidence type="ECO:0000256" key="5">
    <source>
        <dbReference type="SAM" id="MobiDB-lite"/>
    </source>
</evidence>
<organism evidence="7 8">
    <name type="scientific">Acidovorax lacteus</name>
    <dbReference type="NCBI Taxonomy" id="1924988"/>
    <lineage>
        <taxon>Bacteria</taxon>
        <taxon>Pseudomonadati</taxon>
        <taxon>Pseudomonadota</taxon>
        <taxon>Betaproteobacteria</taxon>
        <taxon>Burkholderiales</taxon>
        <taxon>Comamonadaceae</taxon>
        <taxon>Acidovorax</taxon>
    </lineage>
</organism>
<protein>
    <submittedName>
        <fullName evidence="7">ABC transporter ATP-binding protein</fullName>
    </submittedName>
</protein>
<feature type="compositionally biased region" description="Low complexity" evidence="5">
    <location>
        <begin position="303"/>
        <end position="315"/>
    </location>
</feature>
<dbReference type="InterPro" id="IPR017871">
    <property type="entry name" value="ABC_transporter-like_CS"/>
</dbReference>
<dbReference type="PANTHER" id="PTHR42711">
    <property type="entry name" value="ABC TRANSPORTER ATP-BINDING PROTEIN"/>
    <property type="match status" value="1"/>
</dbReference>
<feature type="domain" description="ABC transporter" evidence="6">
    <location>
        <begin position="4"/>
        <end position="236"/>
    </location>
</feature>
<gene>
    <name evidence="7" type="ORF">GCM10023090_15400</name>
</gene>
<reference evidence="8" key="1">
    <citation type="journal article" date="2019" name="Int. J. Syst. Evol. Microbiol.">
        <title>The Global Catalogue of Microorganisms (GCM) 10K type strain sequencing project: providing services to taxonomists for standard genome sequencing and annotation.</title>
        <authorList>
            <consortium name="The Broad Institute Genomics Platform"/>
            <consortium name="The Broad Institute Genome Sequencing Center for Infectious Disease"/>
            <person name="Wu L."/>
            <person name="Ma J."/>
        </authorList>
    </citation>
    <scope>NUCLEOTIDE SEQUENCE [LARGE SCALE GENOMIC DNA]</scope>
    <source>
        <strain evidence="8">JCM 31890</strain>
    </source>
</reference>
<feature type="region of interest" description="Disordered" evidence="5">
    <location>
        <begin position="303"/>
        <end position="341"/>
    </location>
</feature>
<dbReference type="Pfam" id="PF00005">
    <property type="entry name" value="ABC_tran"/>
    <property type="match status" value="1"/>
</dbReference>
<keyword evidence="2" id="KW-0472">Membrane</keyword>
<evidence type="ECO:0000256" key="4">
    <source>
        <dbReference type="ARBA" id="ARBA00022840"/>
    </source>
</evidence>
<evidence type="ECO:0000259" key="6">
    <source>
        <dbReference type="PROSITE" id="PS50893"/>
    </source>
</evidence>
<dbReference type="PROSITE" id="PS50893">
    <property type="entry name" value="ABC_TRANSPORTER_2"/>
    <property type="match status" value="1"/>
</dbReference>
<evidence type="ECO:0000313" key="7">
    <source>
        <dbReference type="EMBL" id="GAA4423321.1"/>
    </source>
</evidence>
<evidence type="ECO:0000256" key="1">
    <source>
        <dbReference type="ARBA" id="ARBA00022448"/>
    </source>
</evidence>
<feature type="compositionally biased region" description="Polar residues" evidence="5">
    <location>
        <begin position="331"/>
        <end position="341"/>
    </location>
</feature>
<dbReference type="InterPro" id="IPR003593">
    <property type="entry name" value="AAA+_ATPase"/>
</dbReference>